<keyword evidence="1 4" id="KW-0479">Metal-binding</keyword>
<dbReference type="Pfam" id="PF08240">
    <property type="entry name" value="ADH_N"/>
    <property type="match status" value="1"/>
</dbReference>
<dbReference type="InterPro" id="IPR002328">
    <property type="entry name" value="ADH_Zn_CS"/>
</dbReference>
<evidence type="ECO:0008006" key="9">
    <source>
        <dbReference type="Google" id="ProtNLM"/>
    </source>
</evidence>
<keyword evidence="3" id="KW-0560">Oxidoreductase</keyword>
<name>A0A4Z0R9Z7_9FIRM</name>
<comment type="cofactor">
    <cofactor evidence="4">
        <name>Zn(2+)</name>
        <dbReference type="ChEBI" id="CHEBI:29105"/>
    </cofactor>
</comment>
<dbReference type="InterPro" id="IPR050129">
    <property type="entry name" value="Zn_alcohol_dh"/>
</dbReference>
<evidence type="ECO:0000256" key="4">
    <source>
        <dbReference type="RuleBase" id="RU361277"/>
    </source>
</evidence>
<dbReference type="InterPro" id="IPR011032">
    <property type="entry name" value="GroES-like_sf"/>
</dbReference>
<dbReference type="AlphaFoldDB" id="A0A4Z0R9Z7"/>
<keyword evidence="8" id="KW-1185">Reference proteome</keyword>
<dbReference type="PANTHER" id="PTHR43401">
    <property type="entry name" value="L-THREONINE 3-DEHYDROGENASE"/>
    <property type="match status" value="1"/>
</dbReference>
<proteinExistence type="inferred from homology"/>
<dbReference type="SUPFAM" id="SSF50129">
    <property type="entry name" value="GroES-like"/>
    <property type="match status" value="1"/>
</dbReference>
<dbReference type="Gene3D" id="3.90.180.10">
    <property type="entry name" value="Medium-chain alcohol dehydrogenases, catalytic domain"/>
    <property type="match status" value="1"/>
</dbReference>
<dbReference type="SUPFAM" id="SSF51735">
    <property type="entry name" value="NAD(P)-binding Rossmann-fold domains"/>
    <property type="match status" value="1"/>
</dbReference>
<evidence type="ECO:0000259" key="5">
    <source>
        <dbReference type="Pfam" id="PF00107"/>
    </source>
</evidence>
<evidence type="ECO:0000256" key="1">
    <source>
        <dbReference type="ARBA" id="ARBA00022723"/>
    </source>
</evidence>
<dbReference type="GO" id="GO:0008270">
    <property type="term" value="F:zinc ion binding"/>
    <property type="evidence" value="ECO:0007669"/>
    <property type="project" value="InterPro"/>
</dbReference>
<evidence type="ECO:0000313" key="7">
    <source>
        <dbReference type="EMBL" id="TGE39284.1"/>
    </source>
</evidence>
<evidence type="ECO:0000256" key="2">
    <source>
        <dbReference type="ARBA" id="ARBA00022833"/>
    </source>
</evidence>
<dbReference type="PROSITE" id="PS00059">
    <property type="entry name" value="ADH_ZINC"/>
    <property type="match status" value="1"/>
</dbReference>
<dbReference type="InterPro" id="IPR036291">
    <property type="entry name" value="NAD(P)-bd_dom_sf"/>
</dbReference>
<comment type="caution">
    <text evidence="7">The sequence shown here is derived from an EMBL/GenBank/DDBJ whole genome shotgun (WGS) entry which is preliminary data.</text>
</comment>
<dbReference type="InterPro" id="IPR013149">
    <property type="entry name" value="ADH-like_C"/>
</dbReference>
<feature type="domain" description="Alcohol dehydrogenase-like C-terminal" evidence="5">
    <location>
        <begin position="187"/>
        <end position="317"/>
    </location>
</feature>
<dbReference type="InterPro" id="IPR013154">
    <property type="entry name" value="ADH-like_N"/>
</dbReference>
<evidence type="ECO:0000259" key="6">
    <source>
        <dbReference type="Pfam" id="PF08240"/>
    </source>
</evidence>
<dbReference type="Gene3D" id="3.40.50.720">
    <property type="entry name" value="NAD(P)-binding Rossmann-like Domain"/>
    <property type="match status" value="1"/>
</dbReference>
<dbReference type="GO" id="GO:0016491">
    <property type="term" value="F:oxidoreductase activity"/>
    <property type="evidence" value="ECO:0007669"/>
    <property type="project" value="UniProtKB-KW"/>
</dbReference>
<feature type="domain" description="Alcohol dehydrogenase-like N-terminal" evidence="6">
    <location>
        <begin position="27"/>
        <end position="147"/>
    </location>
</feature>
<dbReference type="EMBL" id="SPQQ01000002">
    <property type="protein sequence ID" value="TGE39284.1"/>
    <property type="molecule type" value="Genomic_DNA"/>
</dbReference>
<dbReference type="Proteomes" id="UP000298460">
    <property type="component" value="Unassembled WGS sequence"/>
</dbReference>
<reference evidence="7 8" key="1">
    <citation type="submission" date="2019-03" db="EMBL/GenBank/DDBJ databases">
        <title>Draft Genome Sequence of Desulfosporosinus fructosivorans Strain 63.6F, Isolated from Marine Sediment in the Baltic Sea.</title>
        <authorList>
            <person name="Hausmann B."/>
            <person name="Vandieken V."/>
            <person name="Pjevac P."/>
            <person name="Schreck K."/>
            <person name="Herbold C.W."/>
            <person name="Loy A."/>
        </authorList>
    </citation>
    <scope>NUCLEOTIDE SEQUENCE [LARGE SCALE GENOMIC DNA]</scope>
    <source>
        <strain evidence="7 8">63.6F</strain>
    </source>
</reference>
<dbReference type="PANTHER" id="PTHR43401:SF2">
    <property type="entry name" value="L-THREONINE 3-DEHYDROGENASE"/>
    <property type="match status" value="1"/>
</dbReference>
<dbReference type="Pfam" id="PF00107">
    <property type="entry name" value="ADH_zinc_N"/>
    <property type="match status" value="1"/>
</dbReference>
<dbReference type="RefSeq" id="WP_135545779.1">
    <property type="nucleotide sequence ID" value="NZ_SPQQ01000002.1"/>
</dbReference>
<comment type="similarity">
    <text evidence="4">Belongs to the zinc-containing alcohol dehydrogenase family.</text>
</comment>
<evidence type="ECO:0000256" key="3">
    <source>
        <dbReference type="ARBA" id="ARBA00023002"/>
    </source>
</evidence>
<accession>A0A4Z0R9Z7</accession>
<protein>
    <recommendedName>
        <fullName evidence="9">Alcohol dehydrogenase</fullName>
    </recommendedName>
</protein>
<evidence type="ECO:0000313" key="8">
    <source>
        <dbReference type="Proteomes" id="UP000298460"/>
    </source>
</evidence>
<sequence length="360" mass="39034">MTKTKSWVLTEPAKMALQEFDIPEVGSTDILVKVKVTCICGSDPHWYHNDDNCAKYPLILGHEFAGIVEKIGDEAASRYGVKVGDKITVEPYLACGHCEYCATGHYQLCTAKMCYGISITCDSAPYINGAYGEYILVRSGSKVFKVDDDVSFEEAAMSSVIGNGYRLVVDKAQLKPNQSALVLGPGALGLCTVIAAKEAGVYPLIVVGVGDADDNRLALAKEFGADYTIRLDKEDIVARVSEITKGKMCDAVLECSGAVPAYKTAFSCIKTLGTIVLLGITGGRDVPILIDQIVKKELQIKGSIGQPNDVDYAMKTINKKKYPIAKMITTKFPMSKADEAIEFFMSKKDPSCIRVALYND</sequence>
<dbReference type="OrthoDB" id="9769198at2"/>
<organism evidence="7 8">
    <name type="scientific">Desulfosporosinus fructosivorans</name>
    <dbReference type="NCBI Taxonomy" id="2018669"/>
    <lineage>
        <taxon>Bacteria</taxon>
        <taxon>Bacillati</taxon>
        <taxon>Bacillota</taxon>
        <taxon>Clostridia</taxon>
        <taxon>Eubacteriales</taxon>
        <taxon>Desulfitobacteriaceae</taxon>
        <taxon>Desulfosporosinus</taxon>
    </lineage>
</organism>
<keyword evidence="2 4" id="KW-0862">Zinc</keyword>
<gene>
    <name evidence="7" type="ORF">E4K67_07545</name>
</gene>